<keyword evidence="2" id="KW-1185">Reference proteome</keyword>
<accession>A0A2Y8ZNG7</accession>
<evidence type="ECO:0000313" key="1">
    <source>
        <dbReference type="EMBL" id="SSA33971.1"/>
    </source>
</evidence>
<sequence>MIRTLRVDGEAFQVAERAHEPGVYDIAWTSGPNAGYGFTSATYDGQSRSDDELRESIRTFLAQVDPVTGYIE</sequence>
<dbReference type="RefSeq" id="WP_245934024.1">
    <property type="nucleotide sequence ID" value="NZ_QGDN01000001.1"/>
</dbReference>
<evidence type="ECO:0000313" key="2">
    <source>
        <dbReference type="Proteomes" id="UP000250028"/>
    </source>
</evidence>
<gene>
    <name evidence="1" type="ORF">SAMN04489750_1268</name>
</gene>
<reference evidence="2" key="1">
    <citation type="submission" date="2016-10" db="EMBL/GenBank/DDBJ databases">
        <authorList>
            <person name="Varghese N."/>
            <person name="Submissions S."/>
        </authorList>
    </citation>
    <scope>NUCLEOTIDE SEQUENCE [LARGE SCALE GENOMIC DNA]</scope>
    <source>
        <strain evidence="2">DSM 22951</strain>
    </source>
</reference>
<dbReference type="Proteomes" id="UP000250028">
    <property type="component" value="Unassembled WGS sequence"/>
</dbReference>
<dbReference type="AlphaFoldDB" id="A0A2Y8ZNG7"/>
<proteinExistence type="predicted"/>
<organism evidence="1 2">
    <name type="scientific">Branchiibius hedensis</name>
    <dbReference type="NCBI Taxonomy" id="672460"/>
    <lineage>
        <taxon>Bacteria</taxon>
        <taxon>Bacillati</taxon>
        <taxon>Actinomycetota</taxon>
        <taxon>Actinomycetes</taxon>
        <taxon>Micrococcales</taxon>
        <taxon>Dermacoccaceae</taxon>
        <taxon>Branchiibius</taxon>
    </lineage>
</organism>
<protein>
    <submittedName>
        <fullName evidence="1">Uncharacterized protein</fullName>
    </submittedName>
</protein>
<name>A0A2Y8ZNG7_9MICO</name>
<dbReference type="EMBL" id="UESZ01000001">
    <property type="protein sequence ID" value="SSA33971.1"/>
    <property type="molecule type" value="Genomic_DNA"/>
</dbReference>